<proteinExistence type="predicted"/>
<comment type="caution">
    <text evidence="2">The sequence shown here is derived from an EMBL/GenBank/DDBJ whole genome shotgun (WGS) entry which is preliminary data.</text>
</comment>
<feature type="region of interest" description="Disordered" evidence="1">
    <location>
        <begin position="1"/>
        <end position="34"/>
    </location>
</feature>
<accession>A0ABD5R1G9</accession>
<evidence type="ECO:0000313" key="3">
    <source>
        <dbReference type="Proteomes" id="UP001596118"/>
    </source>
</evidence>
<keyword evidence="3" id="KW-1185">Reference proteome</keyword>
<name>A0ABD5R1G9_9EURY</name>
<sequence length="236" mass="25472">MASDAGITPRDILDERDGCGPTNPSIEETRADSSSEEARAVCTRFVAEFVDDTRIASSSQIHAAVDAPDEMRVQAIGRALGCRMAGVTPEGFLADVEISKWRDSNPTKWQFERVSGAADPSIPARPQRKIDLVRAIETVTDIDGPTTVDEETGGSPRIRICVGWMRDALVAVIDAVDADVDDDLEIEELTKLECSGVLERVVSDEVSGFPGDWSKPTIAGLYDILVAGRDPAEVEL</sequence>
<evidence type="ECO:0000313" key="2">
    <source>
        <dbReference type="EMBL" id="MFC5278687.1"/>
    </source>
</evidence>
<dbReference type="EMBL" id="JBHSKY010000007">
    <property type="protein sequence ID" value="MFC5278687.1"/>
    <property type="molecule type" value="Genomic_DNA"/>
</dbReference>
<dbReference type="Proteomes" id="UP001596118">
    <property type="component" value="Unassembled WGS sequence"/>
</dbReference>
<gene>
    <name evidence="2" type="ORF">ACFPM1_07950</name>
</gene>
<dbReference type="RefSeq" id="WP_256411094.1">
    <property type="nucleotide sequence ID" value="NZ_JANHDM010000003.1"/>
</dbReference>
<dbReference type="AlphaFoldDB" id="A0ABD5R1G9"/>
<organism evidence="2 3">
    <name type="scientific">Halorubrum rubrum</name>
    <dbReference type="NCBI Taxonomy" id="1126240"/>
    <lineage>
        <taxon>Archaea</taxon>
        <taxon>Methanobacteriati</taxon>
        <taxon>Methanobacteriota</taxon>
        <taxon>Stenosarchaea group</taxon>
        <taxon>Halobacteria</taxon>
        <taxon>Halobacteriales</taxon>
        <taxon>Haloferacaceae</taxon>
        <taxon>Halorubrum</taxon>
    </lineage>
</organism>
<evidence type="ECO:0000256" key="1">
    <source>
        <dbReference type="SAM" id="MobiDB-lite"/>
    </source>
</evidence>
<protein>
    <submittedName>
        <fullName evidence="2">Uncharacterized protein</fullName>
    </submittedName>
</protein>
<reference evidence="2 3" key="1">
    <citation type="journal article" date="2019" name="Int. J. Syst. Evol. Microbiol.">
        <title>The Global Catalogue of Microorganisms (GCM) 10K type strain sequencing project: providing services to taxonomists for standard genome sequencing and annotation.</title>
        <authorList>
            <consortium name="The Broad Institute Genomics Platform"/>
            <consortium name="The Broad Institute Genome Sequencing Center for Infectious Disease"/>
            <person name="Wu L."/>
            <person name="Ma J."/>
        </authorList>
    </citation>
    <scope>NUCLEOTIDE SEQUENCE [LARGE SCALE GENOMIC DNA]</scope>
    <source>
        <strain evidence="2 3">CGMCC 1.12124</strain>
    </source>
</reference>